<accession>A0A1R4JXI4</accession>
<evidence type="ECO:0000256" key="2">
    <source>
        <dbReference type="ARBA" id="ARBA00005582"/>
    </source>
</evidence>
<comment type="cofactor">
    <cofactor evidence="1">
        <name>Mg(2+)</name>
        <dbReference type="ChEBI" id="CHEBI:18420"/>
    </cofactor>
</comment>
<dbReference type="OrthoDB" id="9804442at2"/>
<name>A0A1R4JXI4_9ACTN</name>
<evidence type="ECO:0000259" key="5">
    <source>
        <dbReference type="PROSITE" id="PS51462"/>
    </source>
</evidence>
<dbReference type="PANTHER" id="PTHR43046:SF14">
    <property type="entry name" value="MUTT_NUDIX FAMILY PROTEIN"/>
    <property type="match status" value="1"/>
</dbReference>
<proteinExistence type="inferred from homology"/>
<evidence type="ECO:0000256" key="4">
    <source>
        <dbReference type="RuleBase" id="RU003476"/>
    </source>
</evidence>
<evidence type="ECO:0000256" key="1">
    <source>
        <dbReference type="ARBA" id="ARBA00001946"/>
    </source>
</evidence>
<dbReference type="AlphaFoldDB" id="A0A1R4JXI4"/>
<keyword evidence="3 4" id="KW-0378">Hydrolase</keyword>
<gene>
    <name evidence="6" type="ORF">FM114_10105</name>
</gene>
<dbReference type="EMBL" id="FUKQ01000036">
    <property type="protein sequence ID" value="SJN36689.1"/>
    <property type="molecule type" value="Genomic_DNA"/>
</dbReference>
<dbReference type="SUPFAM" id="SSF55811">
    <property type="entry name" value="Nudix"/>
    <property type="match status" value="1"/>
</dbReference>
<evidence type="ECO:0000256" key="3">
    <source>
        <dbReference type="ARBA" id="ARBA00022801"/>
    </source>
</evidence>
<dbReference type="InterPro" id="IPR015797">
    <property type="entry name" value="NUDIX_hydrolase-like_dom_sf"/>
</dbReference>
<dbReference type="Pfam" id="PF00293">
    <property type="entry name" value="NUDIX"/>
    <property type="match status" value="1"/>
</dbReference>
<evidence type="ECO:0000313" key="7">
    <source>
        <dbReference type="Proteomes" id="UP000188342"/>
    </source>
</evidence>
<keyword evidence="7" id="KW-1185">Reference proteome</keyword>
<dbReference type="Proteomes" id="UP000188342">
    <property type="component" value="Unassembled WGS sequence"/>
</dbReference>
<reference evidence="6 7" key="1">
    <citation type="submission" date="2017-02" db="EMBL/GenBank/DDBJ databases">
        <authorList>
            <person name="Peterson S.W."/>
        </authorList>
    </citation>
    <scope>NUCLEOTIDE SEQUENCE [LARGE SCALE GENOMIC DNA]</scope>
    <source>
        <strain evidence="6 7">LSP_Lj1</strain>
    </source>
</reference>
<dbReference type="RefSeq" id="WP_094765031.1">
    <property type="nucleotide sequence ID" value="NZ_FUKQ01000036.1"/>
</dbReference>
<dbReference type="CDD" id="cd02883">
    <property type="entry name" value="NUDIX_Hydrolase"/>
    <property type="match status" value="1"/>
</dbReference>
<protein>
    <submittedName>
        <fullName evidence="6">MutT-like domain protein</fullName>
    </submittedName>
</protein>
<sequence length="231" mass="25381">MRIIGIGSPGTGELVRLHVDHGQHPHQQLWRRGLVITDLLSARLEECEVVLTARVQPRTPSSRPPRIKHRGVDPDLVIAPGEQPVPNQRLAAYAVVRSSRGVLGTECSDKTAVPGLWQLPGGGLNPGESPSEALIREVAEETGQEVRINRLIDLQSDHWVGRAPNGVLEDFHALRIIYTATCLEPTTPSVIDIDGTTSRAAWVPLRSWRSLPWTSGARSLLDKHLDSVPTW</sequence>
<dbReference type="InterPro" id="IPR020476">
    <property type="entry name" value="Nudix_hydrolase"/>
</dbReference>
<dbReference type="InterPro" id="IPR000086">
    <property type="entry name" value="NUDIX_hydrolase_dom"/>
</dbReference>
<dbReference type="PANTHER" id="PTHR43046">
    <property type="entry name" value="GDP-MANNOSE MANNOSYL HYDROLASE"/>
    <property type="match status" value="1"/>
</dbReference>
<evidence type="ECO:0000313" key="6">
    <source>
        <dbReference type="EMBL" id="SJN36689.1"/>
    </source>
</evidence>
<organism evidence="6 7">
    <name type="scientific">Luteococcus japonicus LSP_Lj1</name>
    <dbReference type="NCBI Taxonomy" id="1255658"/>
    <lineage>
        <taxon>Bacteria</taxon>
        <taxon>Bacillati</taxon>
        <taxon>Actinomycetota</taxon>
        <taxon>Actinomycetes</taxon>
        <taxon>Propionibacteriales</taxon>
        <taxon>Propionibacteriaceae</taxon>
        <taxon>Luteococcus</taxon>
    </lineage>
</organism>
<dbReference type="STRING" id="1255658.FM114_10105"/>
<dbReference type="PROSITE" id="PS00893">
    <property type="entry name" value="NUDIX_BOX"/>
    <property type="match status" value="1"/>
</dbReference>
<dbReference type="Gene3D" id="3.90.79.10">
    <property type="entry name" value="Nucleoside Triphosphate Pyrophosphohydrolase"/>
    <property type="match status" value="1"/>
</dbReference>
<dbReference type="PROSITE" id="PS51462">
    <property type="entry name" value="NUDIX"/>
    <property type="match status" value="1"/>
</dbReference>
<dbReference type="InterPro" id="IPR020084">
    <property type="entry name" value="NUDIX_hydrolase_CS"/>
</dbReference>
<dbReference type="GO" id="GO:0016787">
    <property type="term" value="F:hydrolase activity"/>
    <property type="evidence" value="ECO:0007669"/>
    <property type="project" value="UniProtKB-KW"/>
</dbReference>
<feature type="domain" description="Nudix hydrolase" evidence="5">
    <location>
        <begin position="30"/>
        <end position="225"/>
    </location>
</feature>
<comment type="similarity">
    <text evidence="2 4">Belongs to the Nudix hydrolase family.</text>
</comment>
<dbReference type="PRINTS" id="PR00502">
    <property type="entry name" value="NUDIXFAMILY"/>
</dbReference>